<evidence type="ECO:0000313" key="5">
    <source>
        <dbReference type="Proteomes" id="UP000095544"/>
    </source>
</evidence>
<protein>
    <submittedName>
        <fullName evidence="4">4'-phosphopantetheinyl transferase sfp</fullName>
        <ecNumber evidence="4">2.7.8.-</ecNumber>
    </submittedName>
</protein>
<dbReference type="PANTHER" id="PTHR12215">
    <property type="entry name" value="PHOSPHOPANTETHEINE TRANSFERASE"/>
    <property type="match status" value="1"/>
</dbReference>
<dbReference type="GO" id="GO:0000287">
    <property type="term" value="F:magnesium ion binding"/>
    <property type="evidence" value="ECO:0007669"/>
    <property type="project" value="InterPro"/>
</dbReference>
<dbReference type="InterPro" id="IPR037143">
    <property type="entry name" value="4-PPantetheinyl_Trfase_dom_sf"/>
</dbReference>
<dbReference type="GO" id="GO:0008897">
    <property type="term" value="F:holo-[acyl-carrier-protein] synthase activity"/>
    <property type="evidence" value="ECO:0007669"/>
    <property type="project" value="InterPro"/>
</dbReference>
<dbReference type="PANTHER" id="PTHR12215:SF10">
    <property type="entry name" value="L-AMINOADIPATE-SEMIALDEHYDE DEHYDROGENASE-PHOSPHOPANTETHEINYL TRANSFERASE"/>
    <property type="match status" value="1"/>
</dbReference>
<accession>A0A174BDX0</accession>
<dbReference type="Pfam" id="PF01648">
    <property type="entry name" value="ACPS"/>
    <property type="match status" value="1"/>
</dbReference>
<evidence type="ECO:0000256" key="2">
    <source>
        <dbReference type="ARBA" id="ARBA00022679"/>
    </source>
</evidence>
<proteinExistence type="inferred from homology"/>
<dbReference type="OrthoDB" id="9808281at2"/>
<dbReference type="EMBL" id="CYZU01000007">
    <property type="protein sequence ID" value="CUN99211.1"/>
    <property type="molecule type" value="Genomic_DNA"/>
</dbReference>
<keyword evidence="2 4" id="KW-0808">Transferase</keyword>
<reference evidence="4 5" key="1">
    <citation type="submission" date="2015-09" db="EMBL/GenBank/DDBJ databases">
        <authorList>
            <consortium name="Pathogen Informatics"/>
        </authorList>
    </citation>
    <scope>NUCLEOTIDE SEQUENCE [LARGE SCALE GENOMIC DNA]</scope>
    <source>
        <strain evidence="4 5">2789STDY5834876</strain>
    </source>
</reference>
<gene>
    <name evidence="4" type="primary">sfp_1</name>
    <name evidence="4" type="ORF">ERS852491_00995</name>
</gene>
<name>A0A174BDX0_9FIRM</name>
<dbReference type="Proteomes" id="UP000095544">
    <property type="component" value="Unassembled WGS sequence"/>
</dbReference>
<dbReference type="GO" id="GO:0005829">
    <property type="term" value="C:cytosol"/>
    <property type="evidence" value="ECO:0007669"/>
    <property type="project" value="TreeGrafter"/>
</dbReference>
<dbReference type="SUPFAM" id="SSF56214">
    <property type="entry name" value="4'-phosphopantetheinyl transferase"/>
    <property type="match status" value="2"/>
</dbReference>
<dbReference type="RefSeq" id="WP_055151522.1">
    <property type="nucleotide sequence ID" value="NZ_CYZU01000007.1"/>
</dbReference>
<evidence type="ECO:0000259" key="3">
    <source>
        <dbReference type="Pfam" id="PF01648"/>
    </source>
</evidence>
<comment type="similarity">
    <text evidence="1">Belongs to the P-Pant transferase superfamily. Gsp/Sfp/HetI/AcpT family.</text>
</comment>
<dbReference type="Gene3D" id="3.90.470.20">
    <property type="entry name" value="4'-phosphopantetheinyl transferase domain"/>
    <property type="match status" value="1"/>
</dbReference>
<feature type="domain" description="4'-phosphopantetheinyl transferase" evidence="3">
    <location>
        <begin position="89"/>
        <end position="177"/>
    </location>
</feature>
<evidence type="ECO:0000313" key="4">
    <source>
        <dbReference type="EMBL" id="CUN99211.1"/>
    </source>
</evidence>
<dbReference type="InterPro" id="IPR050559">
    <property type="entry name" value="P-Pant_transferase_sf"/>
</dbReference>
<dbReference type="STRING" id="39482.ERS852491_00995"/>
<dbReference type="AlphaFoldDB" id="A0A174BDX0"/>
<dbReference type="EC" id="2.7.8.-" evidence="4"/>
<dbReference type="GO" id="GO:0019878">
    <property type="term" value="P:lysine biosynthetic process via aminoadipic acid"/>
    <property type="evidence" value="ECO:0007669"/>
    <property type="project" value="TreeGrafter"/>
</dbReference>
<organism evidence="4 5">
    <name type="scientific">Faecalicatena contorta</name>
    <dbReference type="NCBI Taxonomy" id="39482"/>
    <lineage>
        <taxon>Bacteria</taxon>
        <taxon>Bacillati</taxon>
        <taxon>Bacillota</taxon>
        <taxon>Clostridia</taxon>
        <taxon>Lachnospirales</taxon>
        <taxon>Lachnospiraceae</taxon>
        <taxon>Faecalicatena</taxon>
    </lineage>
</organism>
<sequence>MIRTWLSDIRPLYEEHRYRRYYDTLPAFRKEKADRLRFQKDRAQSAGAWILLEKIRKKYRITEKAAFNLSHSGDYVLCSVDMECNEQTQVGCDIETVKEADLKVAKRFFCPSEYEAILREDNQKLQRDMFYRFWVLKESFMKATREGMALDMSSFEIRLSSPPVLLEKPERFPRDYYYREYVLPGCPCKIAVCSTDDEIDSELRMEFKL</sequence>
<evidence type="ECO:0000256" key="1">
    <source>
        <dbReference type="ARBA" id="ARBA00010990"/>
    </source>
</evidence>
<dbReference type="InterPro" id="IPR008278">
    <property type="entry name" value="4-PPantetheinyl_Trfase_dom"/>
</dbReference>